<dbReference type="InterPro" id="IPR007315">
    <property type="entry name" value="PIG-V/Gpi18"/>
</dbReference>
<evidence type="ECO:0000256" key="5">
    <source>
        <dbReference type="ARBA" id="ARBA00022679"/>
    </source>
</evidence>
<keyword evidence="12" id="KW-1185">Reference proteome</keyword>
<dbReference type="EMBL" id="AE016822">
    <property type="protein sequence ID" value="AAT89604.1"/>
    <property type="molecule type" value="Genomic_DNA"/>
</dbReference>
<dbReference type="GO" id="GO:0006506">
    <property type="term" value="P:GPI anchor biosynthetic process"/>
    <property type="evidence" value="ECO:0007669"/>
    <property type="project" value="UniProtKB-UniPathway"/>
</dbReference>
<evidence type="ECO:0000256" key="2">
    <source>
        <dbReference type="ARBA" id="ARBA00004687"/>
    </source>
</evidence>
<feature type="transmembrane region" description="Helical" evidence="10">
    <location>
        <begin position="134"/>
        <end position="152"/>
    </location>
</feature>
<protein>
    <submittedName>
        <fullName evidence="11">Integral membrane protein</fullName>
    </submittedName>
</protein>
<dbReference type="KEGG" id="lxx:Lxx18730"/>
<name>Q6ADE0_LEIXX</name>
<dbReference type="GO" id="GO:0031501">
    <property type="term" value="C:mannosyltransferase complex"/>
    <property type="evidence" value="ECO:0007669"/>
    <property type="project" value="TreeGrafter"/>
</dbReference>
<dbReference type="PANTHER" id="PTHR12468">
    <property type="entry name" value="GPI MANNOSYLTRANSFERASE 2"/>
    <property type="match status" value="1"/>
</dbReference>
<dbReference type="HOGENOM" id="CLU_036370_1_0_11"/>
<reference evidence="11 12" key="1">
    <citation type="journal article" date="2004" name="Mol. Plant Microbe Interact.">
        <title>The genome sequence of the Gram-positive sugarcane pathogen Leifsonia xyli subsp. xyli.</title>
        <authorList>
            <person name="Monteiro-Vitorello C.B."/>
            <person name="Camargo L.E.A."/>
            <person name="Van Sluys M.A."/>
            <person name="Kitajima J.P."/>
            <person name="Truffi D."/>
            <person name="do Amaral A.M."/>
            <person name="Harakava R."/>
            <person name="de Oliveira J.C.F."/>
            <person name="Wood D."/>
            <person name="de Oliveira M.C."/>
            <person name="Miyaki C.Y."/>
            <person name="Takita M.A."/>
            <person name="da Silva A.C.R."/>
            <person name="Furlan L.R."/>
            <person name="Carraro D.M."/>
            <person name="Camarotte G."/>
            <person name="Almeida N.F. Jr."/>
            <person name="Carrer H."/>
            <person name="Coutinho L.L."/>
            <person name="El-Dorry H.A."/>
            <person name="Ferro M.I.T."/>
            <person name="Gagliardi P.R."/>
            <person name="Giglioti E."/>
            <person name="Goldman M.H.S."/>
            <person name="Goldman G.H."/>
            <person name="Kimura E.T."/>
            <person name="Ferro E.S."/>
            <person name="Kuramae E.E."/>
            <person name="Lemos E.G.M."/>
            <person name="Lemos M.V.F."/>
            <person name="Mauro S.M.Z."/>
            <person name="Machado M.A."/>
            <person name="Marino C.L."/>
            <person name="Menck C.F."/>
            <person name="Nunes L.R."/>
            <person name="Oliveira R.C."/>
            <person name="Pereira G.G."/>
            <person name="Siqueira W."/>
            <person name="de Souza A.A."/>
            <person name="Tsai S.M."/>
            <person name="Zanca A.S."/>
            <person name="Simpson A.J.G."/>
            <person name="Brumbley S.M."/>
            <person name="Setubal J.C."/>
        </authorList>
    </citation>
    <scope>NUCLEOTIDE SEQUENCE [LARGE SCALE GENOMIC DNA]</scope>
    <source>
        <strain evidence="11 12">CTCB07</strain>
    </source>
</reference>
<keyword evidence="8 10" id="KW-1133">Transmembrane helix</keyword>
<dbReference type="PANTHER" id="PTHR12468:SF2">
    <property type="entry name" value="GPI MANNOSYLTRANSFERASE 2"/>
    <property type="match status" value="1"/>
</dbReference>
<dbReference type="UniPathway" id="UPA00196"/>
<sequence length="411" mass="44555">MIAGVTSLVRPAGSGRQAAHPRIPLFGREWRWWPLLLGVFAVSRLLTTALMLALYVAETAGHWPSASPIGQNGFFRFSATWDASFYRRIADDGYPHTLPVDSSGDVEQNPWVFLPLYPLIVRGLMSVTGLGFDLPGVLAAVVFSALATLVLYRLVASRAGALNGFWAAVLFCFGPLSFVLQIAYAESLFLLLMFAGLWVAMERRYLAVIPFAVAAAFTKPGELALPLALGIVFLVRLVQARRGGEEFPGRQRAAMIAAGAVSALAGLAWAVIASAVTGMPGAYVETELSWWTGYVGRVTFVPLTPWFLFTWTYEGLAGTLLVVSVVAGYIWLLRRPGVRDLDVEVVAYAASYGLYLFAVFLPQQSLFRLLMPLAPLAGAPGLTRRARAIALVAGVALQPVTLLLLWFLGYP</sequence>
<evidence type="ECO:0000313" key="11">
    <source>
        <dbReference type="EMBL" id="AAT89604.1"/>
    </source>
</evidence>
<keyword evidence="6 10" id="KW-0812">Transmembrane</keyword>
<accession>Q6ADE0</accession>
<feature type="transmembrane region" description="Helical" evidence="10">
    <location>
        <begin position="316"/>
        <end position="333"/>
    </location>
</feature>
<evidence type="ECO:0000256" key="6">
    <source>
        <dbReference type="ARBA" id="ARBA00022692"/>
    </source>
</evidence>
<dbReference type="Pfam" id="PF04188">
    <property type="entry name" value="Mannosyl_trans2"/>
    <property type="match status" value="1"/>
</dbReference>
<comment type="subcellular location">
    <subcellularLocation>
        <location evidence="1">Endoplasmic reticulum membrane</location>
        <topology evidence="1">Multi-pass membrane protein</topology>
    </subcellularLocation>
</comment>
<evidence type="ECO:0000256" key="3">
    <source>
        <dbReference type="ARBA" id="ARBA00022502"/>
    </source>
</evidence>
<evidence type="ECO:0000256" key="4">
    <source>
        <dbReference type="ARBA" id="ARBA00022676"/>
    </source>
</evidence>
<dbReference type="RefSeq" id="WP_011186592.1">
    <property type="nucleotide sequence ID" value="NC_006087.1"/>
</dbReference>
<dbReference type="STRING" id="281090.Lxx18730"/>
<dbReference type="GO" id="GO:0016020">
    <property type="term" value="C:membrane"/>
    <property type="evidence" value="ECO:0007669"/>
    <property type="project" value="GOC"/>
</dbReference>
<evidence type="ECO:0000256" key="9">
    <source>
        <dbReference type="ARBA" id="ARBA00023136"/>
    </source>
</evidence>
<comment type="pathway">
    <text evidence="2">Glycolipid biosynthesis; glycosylphosphatidylinositol-anchor biosynthesis.</text>
</comment>
<proteinExistence type="predicted"/>
<evidence type="ECO:0000256" key="1">
    <source>
        <dbReference type="ARBA" id="ARBA00004477"/>
    </source>
</evidence>
<evidence type="ECO:0000256" key="10">
    <source>
        <dbReference type="SAM" id="Phobius"/>
    </source>
</evidence>
<feature type="transmembrane region" description="Helical" evidence="10">
    <location>
        <begin position="345"/>
        <end position="367"/>
    </location>
</feature>
<organism evidence="11 12">
    <name type="scientific">Leifsonia xyli subsp. xyli (strain CTCB07)</name>
    <dbReference type="NCBI Taxonomy" id="281090"/>
    <lineage>
        <taxon>Bacteria</taxon>
        <taxon>Bacillati</taxon>
        <taxon>Actinomycetota</taxon>
        <taxon>Actinomycetes</taxon>
        <taxon>Micrococcales</taxon>
        <taxon>Microbacteriaceae</taxon>
        <taxon>Leifsonia</taxon>
    </lineage>
</organism>
<gene>
    <name evidence="11" type="ordered locus">Lxx18730</name>
</gene>
<evidence type="ECO:0000313" key="12">
    <source>
        <dbReference type="Proteomes" id="UP000001306"/>
    </source>
</evidence>
<keyword evidence="9 10" id="KW-0472">Membrane</keyword>
<keyword evidence="5" id="KW-0808">Transferase</keyword>
<evidence type="ECO:0000256" key="8">
    <source>
        <dbReference type="ARBA" id="ARBA00022989"/>
    </source>
</evidence>
<feature type="transmembrane region" description="Helical" evidence="10">
    <location>
        <begin position="205"/>
        <end position="235"/>
    </location>
</feature>
<feature type="transmembrane region" description="Helical" evidence="10">
    <location>
        <begin position="388"/>
        <end position="408"/>
    </location>
</feature>
<dbReference type="AlphaFoldDB" id="Q6ADE0"/>
<keyword evidence="7" id="KW-0256">Endoplasmic reticulum</keyword>
<feature type="transmembrane region" description="Helical" evidence="10">
    <location>
        <begin position="164"/>
        <end position="185"/>
    </location>
</feature>
<keyword evidence="4" id="KW-0328">Glycosyltransferase</keyword>
<dbReference type="GO" id="GO:0004376">
    <property type="term" value="F:GPI mannosyltransferase activity"/>
    <property type="evidence" value="ECO:0007669"/>
    <property type="project" value="InterPro"/>
</dbReference>
<evidence type="ECO:0000256" key="7">
    <source>
        <dbReference type="ARBA" id="ARBA00022824"/>
    </source>
</evidence>
<dbReference type="Proteomes" id="UP000001306">
    <property type="component" value="Chromosome"/>
</dbReference>
<feature type="transmembrane region" description="Helical" evidence="10">
    <location>
        <begin position="32"/>
        <end position="57"/>
    </location>
</feature>
<feature type="transmembrane region" description="Helical" evidence="10">
    <location>
        <begin position="256"/>
        <end position="276"/>
    </location>
</feature>
<dbReference type="GO" id="GO:0000009">
    <property type="term" value="F:alpha-1,6-mannosyltransferase activity"/>
    <property type="evidence" value="ECO:0007669"/>
    <property type="project" value="InterPro"/>
</dbReference>
<dbReference type="eggNOG" id="COG5542">
    <property type="taxonomic scope" value="Bacteria"/>
</dbReference>
<keyword evidence="3" id="KW-0337">GPI-anchor biosynthesis</keyword>